<feature type="transmembrane region" description="Helical" evidence="5">
    <location>
        <begin position="80"/>
        <end position="102"/>
    </location>
</feature>
<keyword evidence="4" id="KW-0460">Magnesium</keyword>
<keyword evidence="8" id="KW-1185">Reference proteome</keyword>
<dbReference type="InterPro" id="IPR002792">
    <property type="entry name" value="TRAM_dom"/>
</dbReference>
<evidence type="ECO:0000256" key="2">
    <source>
        <dbReference type="ARBA" id="ARBA00022722"/>
    </source>
</evidence>
<dbReference type="EMBL" id="CP045875">
    <property type="protein sequence ID" value="QGG49211.1"/>
    <property type="molecule type" value="Genomic_DNA"/>
</dbReference>
<dbReference type="KEGG" id="hcv:FTV88_3136"/>
<evidence type="ECO:0000259" key="6">
    <source>
        <dbReference type="PROSITE" id="PS50926"/>
    </source>
</evidence>
<sequence length="384" mass="42437">MRNVMRFLISIFTLAAGSSFVYYLIFELNLFNDYMGYLAKHALLAFLTLVFGLIGYLIAPQVMERFMIMTAWMEHKLQHTPIQELVGGAIGLIVGLIIANLLDASVSGLPWFGTYLSVAVSLVLGYVGMRLGVKKREEIQGYINVIPKFGAAKERFQTQQREKKPDSCYKVLDTSVIIDGRIADICKSGFLDGTLVIPAFVLEELQHIADSSDLLKRNRGRRGLDVLNKIRKELDVNVEIDQRDYDDLSEVDSKLVRLCQELGGQIITNDYNLNKVAELQGVKVLNINELANALKPVVLPGEEMTVQVIKDGKETGQGVAYLDDGTMIVVDGGRRFMGQTISVLVTSVLQTAAGRMIFAKPKSGDGKKEVPTQTATLSEVNAIV</sequence>
<protein>
    <submittedName>
        <fullName evidence="7">PIN/TRAM domain-containing protein</fullName>
        <ecNumber evidence="7">3.1.-.-</ecNumber>
    </submittedName>
</protein>
<dbReference type="SUPFAM" id="SSF88723">
    <property type="entry name" value="PIN domain-like"/>
    <property type="match status" value="1"/>
</dbReference>
<feature type="domain" description="TRAM" evidence="6">
    <location>
        <begin position="297"/>
        <end position="358"/>
    </location>
</feature>
<feature type="transmembrane region" description="Helical" evidence="5">
    <location>
        <begin position="38"/>
        <end position="59"/>
    </location>
</feature>
<dbReference type="Proteomes" id="UP000366051">
    <property type="component" value="Chromosome"/>
</dbReference>
<keyword evidence="2" id="KW-0540">Nuclease</keyword>
<dbReference type="AlphaFoldDB" id="A0A5Q2N4H3"/>
<feature type="transmembrane region" description="Helical" evidence="5">
    <location>
        <begin position="7"/>
        <end position="26"/>
    </location>
</feature>
<dbReference type="SMART" id="SM00670">
    <property type="entry name" value="PINc"/>
    <property type="match status" value="1"/>
</dbReference>
<evidence type="ECO:0000313" key="7">
    <source>
        <dbReference type="EMBL" id="QGG49211.1"/>
    </source>
</evidence>
<dbReference type="Gene3D" id="3.40.50.1010">
    <property type="entry name" value="5'-nuclease"/>
    <property type="match status" value="1"/>
</dbReference>
<dbReference type="PANTHER" id="PTHR11603">
    <property type="entry name" value="AAA FAMILY ATPASE"/>
    <property type="match status" value="1"/>
</dbReference>
<dbReference type="Pfam" id="PF01938">
    <property type="entry name" value="TRAM"/>
    <property type="match status" value="1"/>
</dbReference>
<dbReference type="CDD" id="cd09877">
    <property type="entry name" value="PIN_YacL-like"/>
    <property type="match status" value="1"/>
</dbReference>
<dbReference type="Pfam" id="PF01850">
    <property type="entry name" value="PIN"/>
    <property type="match status" value="1"/>
</dbReference>
<evidence type="ECO:0000256" key="5">
    <source>
        <dbReference type="SAM" id="Phobius"/>
    </source>
</evidence>
<feature type="transmembrane region" description="Helical" evidence="5">
    <location>
        <begin position="108"/>
        <end position="127"/>
    </location>
</feature>
<organism evidence="7 8">
    <name type="scientific">Heliorestis convoluta</name>
    <dbReference type="NCBI Taxonomy" id="356322"/>
    <lineage>
        <taxon>Bacteria</taxon>
        <taxon>Bacillati</taxon>
        <taxon>Bacillota</taxon>
        <taxon>Clostridia</taxon>
        <taxon>Eubacteriales</taxon>
        <taxon>Heliobacteriaceae</taxon>
        <taxon>Heliorestis</taxon>
    </lineage>
</organism>
<dbReference type="EC" id="3.1.-.-" evidence="7"/>
<evidence type="ECO:0000256" key="4">
    <source>
        <dbReference type="ARBA" id="ARBA00022842"/>
    </source>
</evidence>
<evidence type="ECO:0000313" key="8">
    <source>
        <dbReference type="Proteomes" id="UP000366051"/>
    </source>
</evidence>
<dbReference type="PROSITE" id="PS50926">
    <property type="entry name" value="TRAM"/>
    <property type="match status" value="1"/>
</dbReference>
<evidence type="ECO:0000256" key="1">
    <source>
        <dbReference type="ARBA" id="ARBA00001946"/>
    </source>
</evidence>
<dbReference type="GO" id="GO:0016787">
    <property type="term" value="F:hydrolase activity"/>
    <property type="evidence" value="ECO:0007669"/>
    <property type="project" value="UniProtKB-KW"/>
</dbReference>
<evidence type="ECO:0000256" key="3">
    <source>
        <dbReference type="ARBA" id="ARBA00022801"/>
    </source>
</evidence>
<accession>A0A5Q2N4H3</accession>
<dbReference type="PANTHER" id="PTHR11603:SF147">
    <property type="entry name" value="MEMBRANE PROTEIN"/>
    <property type="match status" value="1"/>
</dbReference>
<keyword evidence="5" id="KW-0472">Membrane</keyword>
<dbReference type="InterPro" id="IPR052041">
    <property type="entry name" value="Nucleic_acid_metab_PIN/TRAM"/>
</dbReference>
<reference evidence="8" key="1">
    <citation type="submission" date="2019-11" db="EMBL/GenBank/DDBJ databases">
        <title>Genome sequence of Heliorestis convoluta strain HH, an alkaliphilic and minimalistic phototrophic bacterium from a soda lake in Egypt.</title>
        <authorList>
            <person name="Dewey E.D."/>
            <person name="Stokes L.M."/>
            <person name="Burchell B.M."/>
            <person name="Shaffer K.N."/>
            <person name="Huntington A.M."/>
            <person name="Baker J.M."/>
            <person name="Nadendla S."/>
            <person name="Giglio M.G."/>
            <person name="Touchman J.W."/>
            <person name="Blankenship R.E."/>
            <person name="Madigan M.T."/>
            <person name="Sattley W.M."/>
        </authorList>
    </citation>
    <scope>NUCLEOTIDE SEQUENCE [LARGE SCALE GENOMIC DNA]</scope>
    <source>
        <strain evidence="8">HH</strain>
    </source>
</reference>
<keyword evidence="5" id="KW-1133">Transmembrane helix</keyword>
<dbReference type="InterPro" id="IPR029060">
    <property type="entry name" value="PIN-like_dom_sf"/>
</dbReference>
<keyword evidence="3 7" id="KW-0378">Hydrolase</keyword>
<dbReference type="OrthoDB" id="9780734at2"/>
<gene>
    <name evidence="7" type="ORF">FTV88_3136</name>
</gene>
<name>A0A5Q2N4H3_9FIRM</name>
<proteinExistence type="predicted"/>
<comment type="cofactor">
    <cofactor evidence="1">
        <name>Mg(2+)</name>
        <dbReference type="ChEBI" id="CHEBI:18420"/>
    </cofactor>
</comment>
<dbReference type="GO" id="GO:0004518">
    <property type="term" value="F:nuclease activity"/>
    <property type="evidence" value="ECO:0007669"/>
    <property type="project" value="UniProtKB-KW"/>
</dbReference>
<dbReference type="InterPro" id="IPR002716">
    <property type="entry name" value="PIN_dom"/>
</dbReference>
<keyword evidence="5" id="KW-0812">Transmembrane</keyword>